<reference evidence="2 3" key="1">
    <citation type="journal article" date="2019" name="Sci. Rep.">
        <title>Orb-weaving spider Araneus ventricosus genome elucidates the spidroin gene catalogue.</title>
        <authorList>
            <person name="Kono N."/>
            <person name="Nakamura H."/>
            <person name="Ohtoshi R."/>
            <person name="Moran D.A.P."/>
            <person name="Shinohara A."/>
            <person name="Yoshida Y."/>
            <person name="Fujiwara M."/>
            <person name="Mori M."/>
            <person name="Tomita M."/>
            <person name="Arakawa K."/>
        </authorList>
    </citation>
    <scope>NUCLEOTIDE SEQUENCE [LARGE SCALE GENOMIC DNA]</scope>
</reference>
<dbReference type="EMBL" id="BGPR01003234">
    <property type="protein sequence ID" value="GBM85433.1"/>
    <property type="molecule type" value="Genomic_DNA"/>
</dbReference>
<proteinExistence type="predicted"/>
<feature type="compositionally biased region" description="Polar residues" evidence="1">
    <location>
        <begin position="26"/>
        <end position="41"/>
    </location>
</feature>
<evidence type="ECO:0000256" key="1">
    <source>
        <dbReference type="SAM" id="MobiDB-lite"/>
    </source>
</evidence>
<keyword evidence="3" id="KW-1185">Reference proteome</keyword>
<dbReference type="OrthoDB" id="6436566at2759"/>
<gene>
    <name evidence="2" type="ORF">AVEN_133963_1</name>
</gene>
<evidence type="ECO:0000313" key="2">
    <source>
        <dbReference type="EMBL" id="GBM85433.1"/>
    </source>
</evidence>
<comment type="caution">
    <text evidence="2">The sequence shown here is derived from an EMBL/GenBank/DDBJ whole genome shotgun (WGS) entry which is preliminary data.</text>
</comment>
<feature type="region of interest" description="Disordered" evidence="1">
    <location>
        <begin position="26"/>
        <end position="52"/>
    </location>
</feature>
<name>A0A4Y2J5B5_ARAVE</name>
<accession>A0A4Y2J5B5</accession>
<evidence type="ECO:0000313" key="3">
    <source>
        <dbReference type="Proteomes" id="UP000499080"/>
    </source>
</evidence>
<dbReference type="Proteomes" id="UP000499080">
    <property type="component" value="Unassembled WGS sequence"/>
</dbReference>
<protein>
    <submittedName>
        <fullName evidence="2">Uncharacterized protein</fullName>
    </submittedName>
</protein>
<dbReference type="AlphaFoldDB" id="A0A4Y2J5B5"/>
<organism evidence="2 3">
    <name type="scientific">Araneus ventricosus</name>
    <name type="common">Orbweaver spider</name>
    <name type="synonym">Epeira ventricosa</name>
    <dbReference type="NCBI Taxonomy" id="182803"/>
    <lineage>
        <taxon>Eukaryota</taxon>
        <taxon>Metazoa</taxon>
        <taxon>Ecdysozoa</taxon>
        <taxon>Arthropoda</taxon>
        <taxon>Chelicerata</taxon>
        <taxon>Arachnida</taxon>
        <taxon>Araneae</taxon>
        <taxon>Araneomorphae</taxon>
        <taxon>Entelegynae</taxon>
        <taxon>Araneoidea</taxon>
        <taxon>Araneidae</taxon>
        <taxon>Araneus</taxon>
    </lineage>
</organism>
<sequence length="166" mass="18739">MPFKSFEFESIDDHLRGDGLYSQYTRSSYPRRSSFSDTPLTSKAVDSPAMRKYNRDMQSVLNEKRDQMKIQTFRPHRANSHRNLGINDGFGSDTLQMARSRAIGNVQLRLGNHDRSTLIKFDNTTTKPVVSVKSRSELEGYGAEGRRGARGSWRRFGSSIGVTGKG</sequence>